<sequence>MRAVRFHEFGGRDALRVEELPPPERDAGSVVIRIARAGVSPLDDKVRGGVLPASMRKPPPLVPGASAVGRVADPGASGHAPGARVLLCGWGYGTTRDGTWRELAAVPPDHLVPVPDGVGDDAAAGLAAGAGYLTAWLALTETARLRPGQVVLAPGIHGAVAHAAAQVAPLLGAAQVISTVRGADRLAAVPPLPNLAVIDLEREPLGAGVARLTGGAGADVVLDGLGGDLTGPALGALRRGGVLVSIGYTAGRRAAIDVTDLIWKTARMEGFLFTAFTQEEIADAYRTLLGHLAARAIEPAIDRVYPLEQAAEAQRRVVADRPLGRVFLDPCA</sequence>
<accession>A0A5D0NCC3</accession>
<dbReference type="PANTHER" id="PTHR44154">
    <property type="entry name" value="QUINONE OXIDOREDUCTASE"/>
    <property type="match status" value="1"/>
</dbReference>
<dbReference type="AlphaFoldDB" id="A0A5D0NCC3"/>
<dbReference type="InterPro" id="IPR013149">
    <property type="entry name" value="ADH-like_C"/>
</dbReference>
<dbReference type="SUPFAM" id="SSF50129">
    <property type="entry name" value="GroES-like"/>
    <property type="match status" value="1"/>
</dbReference>
<dbReference type="InterPro" id="IPR011032">
    <property type="entry name" value="GroES-like_sf"/>
</dbReference>
<dbReference type="InterPro" id="IPR013154">
    <property type="entry name" value="ADH-like_N"/>
</dbReference>
<protein>
    <submittedName>
        <fullName evidence="3">Zinc-binding dehydrogenase</fullName>
    </submittedName>
</protein>
<name>A0A5D0NCC3_9ACTN</name>
<evidence type="ECO:0000313" key="3">
    <source>
        <dbReference type="EMBL" id="TYB42058.1"/>
    </source>
</evidence>
<keyword evidence="1" id="KW-0521">NADP</keyword>
<reference evidence="3 4" key="1">
    <citation type="submission" date="2019-08" db="EMBL/GenBank/DDBJ databases">
        <title>Actinomadura sp. nov. CYP1-5 isolated from mountain soil.</title>
        <authorList>
            <person name="Songsumanus A."/>
            <person name="Kuncharoen N."/>
            <person name="Kudo T."/>
            <person name="Yuki M."/>
            <person name="Igarashi Y."/>
            <person name="Tanasupawat S."/>
        </authorList>
    </citation>
    <scope>NUCLEOTIDE SEQUENCE [LARGE SCALE GENOMIC DNA]</scope>
    <source>
        <strain evidence="3 4">JCM 14158</strain>
    </source>
</reference>
<dbReference type="Gene3D" id="3.90.180.10">
    <property type="entry name" value="Medium-chain alcohol dehydrogenases, catalytic domain"/>
    <property type="match status" value="1"/>
</dbReference>
<gene>
    <name evidence="3" type="ORF">FXF69_34695</name>
</gene>
<dbReference type="STRING" id="1220554.GCA_001552135_01282"/>
<dbReference type="EMBL" id="VSFG01000009">
    <property type="protein sequence ID" value="TYB42058.1"/>
    <property type="molecule type" value="Genomic_DNA"/>
</dbReference>
<evidence type="ECO:0000259" key="2">
    <source>
        <dbReference type="SMART" id="SM00829"/>
    </source>
</evidence>
<dbReference type="InterPro" id="IPR036291">
    <property type="entry name" value="NAD(P)-bd_dom_sf"/>
</dbReference>
<keyword evidence="4" id="KW-1185">Reference proteome</keyword>
<dbReference type="SMART" id="SM00829">
    <property type="entry name" value="PKS_ER"/>
    <property type="match status" value="1"/>
</dbReference>
<proteinExistence type="predicted"/>
<organism evidence="3 4">
    <name type="scientific">Actinomadura chibensis</name>
    <dbReference type="NCBI Taxonomy" id="392828"/>
    <lineage>
        <taxon>Bacteria</taxon>
        <taxon>Bacillati</taxon>
        <taxon>Actinomycetota</taxon>
        <taxon>Actinomycetes</taxon>
        <taxon>Streptosporangiales</taxon>
        <taxon>Thermomonosporaceae</taxon>
        <taxon>Actinomadura</taxon>
    </lineage>
</organism>
<dbReference type="InterPro" id="IPR020843">
    <property type="entry name" value="ER"/>
</dbReference>
<dbReference type="PANTHER" id="PTHR44154:SF1">
    <property type="entry name" value="QUINONE OXIDOREDUCTASE"/>
    <property type="match status" value="1"/>
</dbReference>
<comment type="caution">
    <text evidence="3">The sequence shown here is derived from an EMBL/GenBank/DDBJ whole genome shotgun (WGS) entry which is preliminary data.</text>
</comment>
<feature type="domain" description="Enoyl reductase (ER)" evidence="2">
    <location>
        <begin position="10"/>
        <end position="328"/>
    </location>
</feature>
<dbReference type="SUPFAM" id="SSF51735">
    <property type="entry name" value="NAD(P)-binding Rossmann-fold domains"/>
    <property type="match status" value="1"/>
</dbReference>
<dbReference type="InterPro" id="IPR051603">
    <property type="entry name" value="Zinc-ADH_QOR/CCCR"/>
</dbReference>
<dbReference type="GO" id="GO:0016491">
    <property type="term" value="F:oxidoreductase activity"/>
    <property type="evidence" value="ECO:0007669"/>
    <property type="project" value="InterPro"/>
</dbReference>
<evidence type="ECO:0000313" key="4">
    <source>
        <dbReference type="Proteomes" id="UP000323380"/>
    </source>
</evidence>
<dbReference type="Proteomes" id="UP000323380">
    <property type="component" value="Unassembled WGS sequence"/>
</dbReference>
<dbReference type="RefSeq" id="WP_067886300.1">
    <property type="nucleotide sequence ID" value="NZ_VSFG01000009.1"/>
</dbReference>
<dbReference type="Gene3D" id="3.40.50.720">
    <property type="entry name" value="NAD(P)-binding Rossmann-like Domain"/>
    <property type="match status" value="1"/>
</dbReference>
<dbReference type="Pfam" id="PF00107">
    <property type="entry name" value="ADH_zinc_N"/>
    <property type="match status" value="1"/>
</dbReference>
<evidence type="ECO:0000256" key="1">
    <source>
        <dbReference type="ARBA" id="ARBA00022857"/>
    </source>
</evidence>
<dbReference type="Pfam" id="PF08240">
    <property type="entry name" value="ADH_N"/>
    <property type="match status" value="1"/>
</dbReference>